<dbReference type="GO" id="GO:0005737">
    <property type="term" value="C:cytoplasm"/>
    <property type="evidence" value="ECO:0007669"/>
    <property type="project" value="UniProtKB-SubCell"/>
</dbReference>
<comment type="caution">
    <text evidence="10">The sequence shown here is derived from an EMBL/GenBank/DDBJ whole genome shotgun (WGS) entry which is preliminary data.</text>
</comment>
<evidence type="ECO:0000256" key="2">
    <source>
        <dbReference type="ARBA" id="ARBA00022598"/>
    </source>
</evidence>
<keyword evidence="4 7" id="KW-0067">ATP-binding</keyword>
<dbReference type="PRINTS" id="PR00154">
    <property type="entry name" value="AMPBINDING"/>
</dbReference>
<keyword evidence="3 7" id="KW-0547">Nucleotide-binding</keyword>
<dbReference type="InterPro" id="IPR000873">
    <property type="entry name" value="AMP-dep_synth/lig_dom"/>
</dbReference>
<dbReference type="InterPro" id="IPR042099">
    <property type="entry name" value="ANL_N_sf"/>
</dbReference>
<proteinExistence type="inferred from homology"/>
<dbReference type="Gene3D" id="3.30.300.30">
    <property type="match status" value="1"/>
</dbReference>
<evidence type="ECO:0000259" key="8">
    <source>
        <dbReference type="Pfam" id="PF00501"/>
    </source>
</evidence>
<dbReference type="RefSeq" id="WP_126812338.1">
    <property type="nucleotide sequence ID" value="NZ_NGKC01000002.1"/>
</dbReference>
<dbReference type="OrthoDB" id="9765680at2"/>
<keyword evidence="11" id="KW-1185">Reference proteome</keyword>
<evidence type="ECO:0000256" key="1">
    <source>
        <dbReference type="ARBA" id="ARBA00022490"/>
    </source>
</evidence>
<comment type="catalytic activity">
    <reaction evidence="7">
        <text>holo-[D-alanyl-carrier protein] + D-alanine + ATP = D-alanyl-[D-alanyl-carrier protein] + AMP + diphosphate</text>
        <dbReference type="Rhea" id="RHEA:55132"/>
        <dbReference type="Rhea" id="RHEA-COMP:14102"/>
        <dbReference type="Rhea" id="RHEA-COMP:14103"/>
        <dbReference type="ChEBI" id="CHEBI:30616"/>
        <dbReference type="ChEBI" id="CHEBI:33019"/>
        <dbReference type="ChEBI" id="CHEBI:57416"/>
        <dbReference type="ChEBI" id="CHEBI:64479"/>
        <dbReference type="ChEBI" id="CHEBI:138620"/>
        <dbReference type="ChEBI" id="CHEBI:456215"/>
        <dbReference type="EC" id="6.2.1.54"/>
    </reaction>
</comment>
<dbReference type="InterPro" id="IPR044507">
    <property type="entry name" value="DltA-like"/>
</dbReference>
<comment type="pathway">
    <text evidence="7">Cell wall biogenesis; lipoteichoic acid biosynthesis.</text>
</comment>
<dbReference type="SUPFAM" id="SSF56801">
    <property type="entry name" value="Acetyl-CoA synthetase-like"/>
    <property type="match status" value="1"/>
</dbReference>
<dbReference type="InterPro" id="IPR020459">
    <property type="entry name" value="AMP-binding"/>
</dbReference>
<sequence length="499" mass="56024">MTNFIIAKIAELATQSPNRLCFDSEEKTMTYKELNDRSNALANYFSTHLPKKQPVALYGGLDIEMIVGFIACMKSGRPYIPIDKHTPANRLKMISAEAGEAAVLALAEWPLAEDERVITREEYSHILLNTAVPNDTCCVSGDDIVYIIFTSGTTGKPKGVQISYTNLMSYLTWMLTDFHLEDGQRFLTQAPYSFDLSVMAVYPALTTGGCLVPLEKEVVDDFQKLFHVLPHLNIHVWVSTPSLMEICLLSPEFRDEHHPELSHFLFCGEELPHTVAETLKNHFPQARVFNTYGPTEATVAVTSVEIDGNVLASHQRLPLGVPKPDTEVLIMDDCNQPQVEGEVGEIVIVGPSVSKGYINNAAKTDEAFFTYQGKQAYRTGDAGYIKHGLLFYSGRTDFQIKWHGYRMELGDIDCHLANLAYIRQACVVPRYRQHKVQQLVAYVVKQETADPSPKRIKDDLGKTLMDYMIPQQFKFVDSLPLTSNGKIDRKYLINEVNSG</sequence>
<feature type="binding site" evidence="7">
    <location>
        <position position="381"/>
    </location>
    <ligand>
        <name>ATP</name>
        <dbReference type="ChEBI" id="CHEBI:30616"/>
    </ligand>
</feature>
<dbReference type="PANTHER" id="PTHR45398">
    <property type="match status" value="1"/>
</dbReference>
<dbReference type="PANTHER" id="PTHR45398:SF1">
    <property type="entry name" value="ENZYME, PUTATIVE (JCVI)-RELATED"/>
    <property type="match status" value="1"/>
</dbReference>
<comment type="similarity">
    <text evidence="6 7">Belongs to the ATP-dependent AMP-binding enzyme family. DltA subfamily.</text>
</comment>
<dbReference type="InterPro" id="IPR025110">
    <property type="entry name" value="AMP-bd_C"/>
</dbReference>
<feature type="domain" description="AMP-dependent synthetase/ligase" evidence="8">
    <location>
        <begin position="12"/>
        <end position="357"/>
    </location>
</feature>
<dbReference type="HAMAP" id="MF_00593">
    <property type="entry name" value="DltA"/>
    <property type="match status" value="1"/>
</dbReference>
<dbReference type="EC" id="6.2.1.54" evidence="7"/>
<dbReference type="InterPro" id="IPR045851">
    <property type="entry name" value="AMP-bd_C_sf"/>
</dbReference>
<dbReference type="Pfam" id="PF00501">
    <property type="entry name" value="AMP-binding"/>
    <property type="match status" value="1"/>
</dbReference>
<dbReference type="NCBIfam" id="NF003417">
    <property type="entry name" value="PRK04813.1"/>
    <property type="match status" value="1"/>
</dbReference>
<evidence type="ECO:0000256" key="5">
    <source>
        <dbReference type="ARBA" id="ARBA00054605"/>
    </source>
</evidence>
<evidence type="ECO:0000256" key="7">
    <source>
        <dbReference type="HAMAP-Rule" id="MF_00593"/>
    </source>
</evidence>
<evidence type="ECO:0000313" key="11">
    <source>
        <dbReference type="Proteomes" id="UP000286773"/>
    </source>
</evidence>
<keyword evidence="2 7" id="KW-0436">Ligase</keyword>
<dbReference type="NCBIfam" id="TIGR01734">
    <property type="entry name" value="D-ala-DACP-lig"/>
    <property type="match status" value="1"/>
</dbReference>
<name>A0A430B0S1_9ENTE</name>
<dbReference type="CDD" id="cd05945">
    <property type="entry name" value="DltA"/>
    <property type="match status" value="1"/>
</dbReference>
<feature type="binding site" evidence="7">
    <location>
        <position position="486"/>
    </location>
    <ligand>
        <name>ATP</name>
        <dbReference type="ChEBI" id="CHEBI:30616"/>
    </ligand>
</feature>
<evidence type="ECO:0000259" key="9">
    <source>
        <dbReference type="Pfam" id="PF13193"/>
    </source>
</evidence>
<dbReference type="Pfam" id="PF13193">
    <property type="entry name" value="AMP-binding_C"/>
    <property type="match status" value="1"/>
</dbReference>
<dbReference type="EMBL" id="NGKC01000002">
    <property type="protein sequence ID" value="RSU13914.1"/>
    <property type="molecule type" value="Genomic_DNA"/>
</dbReference>
<evidence type="ECO:0000256" key="4">
    <source>
        <dbReference type="ARBA" id="ARBA00022840"/>
    </source>
</evidence>
<dbReference type="NCBIfam" id="TIGR01733">
    <property type="entry name" value="AA-adenyl-dom"/>
    <property type="match status" value="1"/>
</dbReference>
<comment type="function">
    <text evidence="5 7">Catalyzes the first step in the D-alanylation of lipoteichoic acid (LTA), the activation of D-alanine and its transfer onto the D-alanyl carrier protein (Dcp) DltC. In an ATP-dependent two-step reaction, forms a high energy D-alanyl-AMP intermediate, followed by transfer of the D-alanyl residue as a thiol ester to the phosphopantheinyl prosthetic group of the Dcp. D-alanylation of LTA plays an important role in modulating the properties of the cell wall in Gram-positive bacteria, influencing the net charge of the cell wall.</text>
</comment>
<keyword evidence="1 7" id="KW-0963">Cytoplasm</keyword>
<dbReference type="GO" id="GO:0047473">
    <property type="term" value="F:D-alanine [D-alanyl carrier protein] ligase activity"/>
    <property type="evidence" value="ECO:0007669"/>
    <property type="project" value="UniProtKB-UniRule"/>
</dbReference>
<feature type="binding site" evidence="7">
    <location>
        <begin position="392"/>
        <end position="395"/>
    </location>
    <ligand>
        <name>ATP</name>
        <dbReference type="ChEBI" id="CHEBI:30616"/>
    </ligand>
</feature>
<dbReference type="PROSITE" id="PS00455">
    <property type="entry name" value="AMP_BINDING"/>
    <property type="match status" value="1"/>
</dbReference>
<feature type="binding site" evidence="7">
    <location>
        <position position="299"/>
    </location>
    <ligand>
        <name>D-alanine</name>
        <dbReference type="ChEBI" id="CHEBI:57416"/>
    </ligand>
</feature>
<dbReference type="Gene3D" id="3.40.50.12780">
    <property type="entry name" value="N-terminal domain of ligase-like"/>
    <property type="match status" value="1"/>
</dbReference>
<feature type="binding site" evidence="7">
    <location>
        <begin position="290"/>
        <end position="295"/>
    </location>
    <ligand>
        <name>ATP</name>
        <dbReference type="ChEBI" id="CHEBI:30616"/>
    </ligand>
</feature>
<evidence type="ECO:0000313" key="10">
    <source>
        <dbReference type="EMBL" id="RSU13914.1"/>
    </source>
</evidence>
<feature type="binding site" evidence="7">
    <location>
        <position position="195"/>
    </location>
    <ligand>
        <name>D-alanine</name>
        <dbReference type="ChEBI" id="CHEBI:57416"/>
    </ligand>
</feature>
<evidence type="ECO:0000256" key="6">
    <source>
        <dbReference type="ARBA" id="ARBA00061336"/>
    </source>
</evidence>
<dbReference type="AlphaFoldDB" id="A0A430B0S1"/>
<dbReference type="GO" id="GO:0005524">
    <property type="term" value="F:ATP binding"/>
    <property type="evidence" value="ECO:0007669"/>
    <property type="project" value="UniProtKB-KW"/>
</dbReference>
<feature type="binding site" evidence="7">
    <location>
        <begin position="150"/>
        <end position="151"/>
    </location>
    <ligand>
        <name>ATP</name>
        <dbReference type="ChEBI" id="CHEBI:30616"/>
    </ligand>
</feature>
<dbReference type="InterPro" id="IPR010071">
    <property type="entry name" value="AA_adenyl_dom"/>
</dbReference>
<comment type="subcellular location">
    <subcellularLocation>
        <location evidence="7">Cytoplasm</location>
    </subcellularLocation>
</comment>
<protein>
    <recommendedName>
        <fullName evidence="7">D-alanine--D-alanyl carrier protein ligase</fullName>
        <shortName evidence="7">DCL</shortName>
        <ecNumber evidence="7">6.2.1.54</ecNumber>
    </recommendedName>
    <alternativeName>
        <fullName evidence="7">D-alanine--poly(phosphoribitol) ligase subunit 1</fullName>
    </alternativeName>
    <alternativeName>
        <fullName evidence="7">D-alanine-activating enzyme</fullName>
        <shortName evidence="7">DAE</shortName>
    </alternativeName>
</protein>
<dbReference type="InterPro" id="IPR020845">
    <property type="entry name" value="AMP-binding_CS"/>
</dbReference>
<dbReference type="GO" id="GO:0070395">
    <property type="term" value="P:lipoteichoic acid biosynthetic process"/>
    <property type="evidence" value="ECO:0007669"/>
    <property type="project" value="UniProtKB-UniRule"/>
</dbReference>
<dbReference type="UniPathway" id="UPA00556"/>
<gene>
    <name evidence="7" type="primary">dltA</name>
    <name evidence="10" type="ORF">CBF27_03160</name>
</gene>
<reference evidence="10 11" key="1">
    <citation type="submission" date="2017-05" db="EMBL/GenBank/DDBJ databases">
        <title>Vagococcus spp. assemblies.</title>
        <authorList>
            <person name="Gulvik C.A."/>
        </authorList>
    </citation>
    <scope>NUCLEOTIDE SEQUENCE [LARGE SCALE GENOMIC DNA]</scope>
    <source>
        <strain evidence="10 11">LMG 24798</strain>
    </source>
</reference>
<dbReference type="InterPro" id="IPR010072">
    <property type="entry name" value="DltA"/>
</dbReference>
<feature type="binding site" evidence="7">
    <location>
        <position position="486"/>
    </location>
    <ligand>
        <name>D-alanine</name>
        <dbReference type="ChEBI" id="CHEBI:57416"/>
    </ligand>
</feature>
<feature type="domain" description="AMP-binding enzyme C-terminal" evidence="9">
    <location>
        <begin position="415"/>
        <end position="486"/>
    </location>
</feature>
<dbReference type="FunFam" id="3.30.300.30:FF:000012">
    <property type="entry name" value="D-alanine--D-alanyl carrier protein ligase"/>
    <property type="match status" value="1"/>
</dbReference>
<organism evidence="10 11">
    <name type="scientific">Vagococcus acidifermentans</name>
    <dbReference type="NCBI Taxonomy" id="564710"/>
    <lineage>
        <taxon>Bacteria</taxon>
        <taxon>Bacillati</taxon>
        <taxon>Bacillota</taxon>
        <taxon>Bacilli</taxon>
        <taxon>Lactobacillales</taxon>
        <taxon>Enterococcaceae</taxon>
        <taxon>Vagococcus</taxon>
    </lineage>
</organism>
<accession>A0A430B0S1</accession>
<evidence type="ECO:0000256" key="3">
    <source>
        <dbReference type="ARBA" id="ARBA00022741"/>
    </source>
</evidence>
<dbReference type="Proteomes" id="UP000286773">
    <property type="component" value="Unassembled WGS sequence"/>
</dbReference>